<feature type="transmembrane region" description="Helical" evidence="1">
    <location>
        <begin position="21"/>
        <end position="44"/>
    </location>
</feature>
<accession>A0A1W1UF20</accession>
<protein>
    <submittedName>
        <fullName evidence="2">Uncharacterized protein</fullName>
    </submittedName>
</protein>
<reference evidence="2 3" key="1">
    <citation type="submission" date="2017-04" db="EMBL/GenBank/DDBJ databases">
        <authorList>
            <person name="Afonso C.L."/>
            <person name="Miller P.J."/>
            <person name="Scott M.A."/>
            <person name="Spackman E."/>
            <person name="Goraichik I."/>
            <person name="Dimitrov K.M."/>
            <person name="Suarez D.L."/>
            <person name="Swayne D.E."/>
        </authorList>
    </citation>
    <scope>NUCLEOTIDE SEQUENCE [LARGE SCALE GENOMIC DNA]</scope>
    <source>
        <strain evidence="2 3">DSM 11622</strain>
    </source>
</reference>
<evidence type="ECO:0000313" key="2">
    <source>
        <dbReference type="EMBL" id="SMB79695.1"/>
    </source>
</evidence>
<evidence type="ECO:0000313" key="3">
    <source>
        <dbReference type="Proteomes" id="UP000192266"/>
    </source>
</evidence>
<name>A0A1W1UF20_9BACT</name>
<sequence length="135" mass="15100">MPKTGRVKPQKNESYMAKDDTISAVVGRLFLALAGVVLVVYGIAKVGYAILKADLPAFLETMVETAKNQEEVLTKLGGYKAYEYTFNKHDLAKDTLPYEVIVKGDTAYLLIRGYATKKKDDWVPVIKDSTFHSYE</sequence>
<keyword evidence="1" id="KW-1133">Transmembrane helix</keyword>
<keyword evidence="1" id="KW-0812">Transmembrane</keyword>
<dbReference type="Proteomes" id="UP000192266">
    <property type="component" value="Unassembled WGS sequence"/>
</dbReference>
<dbReference type="AlphaFoldDB" id="A0A1W1UF20"/>
<proteinExistence type="predicted"/>
<keyword evidence="1" id="KW-0472">Membrane</keyword>
<gene>
    <name evidence="2" type="ORF">SAMN00120144_3977</name>
</gene>
<organism evidence="2 3">
    <name type="scientific">Hymenobacter roseosalivarius DSM 11622</name>
    <dbReference type="NCBI Taxonomy" id="645990"/>
    <lineage>
        <taxon>Bacteria</taxon>
        <taxon>Pseudomonadati</taxon>
        <taxon>Bacteroidota</taxon>
        <taxon>Cytophagia</taxon>
        <taxon>Cytophagales</taxon>
        <taxon>Hymenobacteraceae</taxon>
        <taxon>Hymenobacter</taxon>
    </lineage>
</organism>
<keyword evidence="3" id="KW-1185">Reference proteome</keyword>
<evidence type="ECO:0000256" key="1">
    <source>
        <dbReference type="SAM" id="Phobius"/>
    </source>
</evidence>
<dbReference type="EMBL" id="FWWW01000010">
    <property type="protein sequence ID" value="SMB79695.1"/>
    <property type="molecule type" value="Genomic_DNA"/>
</dbReference>